<dbReference type="GO" id="GO:0005783">
    <property type="term" value="C:endoplasmic reticulum"/>
    <property type="evidence" value="ECO:0007669"/>
    <property type="project" value="TreeGrafter"/>
</dbReference>
<dbReference type="STRING" id="1336337.A0A3N4JUU4"/>
<gene>
    <name evidence="2" type="ORF">L873DRAFT_484994</name>
</gene>
<reference evidence="2 3" key="1">
    <citation type="journal article" date="2018" name="Nat. Ecol. Evol.">
        <title>Pezizomycetes genomes reveal the molecular basis of ectomycorrhizal truffle lifestyle.</title>
        <authorList>
            <person name="Murat C."/>
            <person name="Payen T."/>
            <person name="Noel B."/>
            <person name="Kuo A."/>
            <person name="Morin E."/>
            <person name="Chen J."/>
            <person name="Kohler A."/>
            <person name="Krizsan K."/>
            <person name="Balestrini R."/>
            <person name="Da Silva C."/>
            <person name="Montanini B."/>
            <person name="Hainaut M."/>
            <person name="Levati E."/>
            <person name="Barry K.W."/>
            <person name="Belfiori B."/>
            <person name="Cichocki N."/>
            <person name="Clum A."/>
            <person name="Dockter R.B."/>
            <person name="Fauchery L."/>
            <person name="Guy J."/>
            <person name="Iotti M."/>
            <person name="Le Tacon F."/>
            <person name="Lindquist E.A."/>
            <person name="Lipzen A."/>
            <person name="Malagnac F."/>
            <person name="Mello A."/>
            <person name="Molinier V."/>
            <person name="Miyauchi S."/>
            <person name="Poulain J."/>
            <person name="Riccioni C."/>
            <person name="Rubini A."/>
            <person name="Sitrit Y."/>
            <person name="Splivallo R."/>
            <person name="Traeger S."/>
            <person name="Wang M."/>
            <person name="Zifcakova L."/>
            <person name="Wipf D."/>
            <person name="Zambonelli A."/>
            <person name="Paolocci F."/>
            <person name="Nowrousian M."/>
            <person name="Ottonello S."/>
            <person name="Baldrian P."/>
            <person name="Spatafora J.W."/>
            <person name="Henrissat B."/>
            <person name="Nagy L.G."/>
            <person name="Aury J.M."/>
            <person name="Wincker P."/>
            <person name="Grigoriev I.V."/>
            <person name="Bonfante P."/>
            <person name="Martin F.M."/>
        </authorList>
    </citation>
    <scope>NUCLEOTIDE SEQUENCE [LARGE SCALE GENOMIC DNA]</scope>
    <source>
        <strain evidence="2 3">120613-1</strain>
    </source>
</reference>
<organism evidence="2 3">
    <name type="scientific">Choiromyces venosus 120613-1</name>
    <dbReference type="NCBI Taxonomy" id="1336337"/>
    <lineage>
        <taxon>Eukaryota</taxon>
        <taxon>Fungi</taxon>
        <taxon>Dikarya</taxon>
        <taxon>Ascomycota</taxon>
        <taxon>Pezizomycotina</taxon>
        <taxon>Pezizomycetes</taxon>
        <taxon>Pezizales</taxon>
        <taxon>Tuberaceae</taxon>
        <taxon>Choiromyces</taxon>
    </lineage>
</organism>
<dbReference type="GO" id="GO:0003729">
    <property type="term" value="F:mRNA binding"/>
    <property type="evidence" value="ECO:0007669"/>
    <property type="project" value="TreeGrafter"/>
</dbReference>
<feature type="region of interest" description="Disordered" evidence="1">
    <location>
        <begin position="186"/>
        <end position="218"/>
    </location>
</feature>
<dbReference type="Proteomes" id="UP000276215">
    <property type="component" value="Unassembled WGS sequence"/>
</dbReference>
<dbReference type="EMBL" id="ML120369">
    <property type="protein sequence ID" value="RPB02100.1"/>
    <property type="molecule type" value="Genomic_DNA"/>
</dbReference>
<feature type="region of interest" description="Disordered" evidence="1">
    <location>
        <begin position="21"/>
        <end position="46"/>
    </location>
</feature>
<dbReference type="GO" id="GO:1990904">
    <property type="term" value="C:ribonucleoprotein complex"/>
    <property type="evidence" value="ECO:0007669"/>
    <property type="project" value="TreeGrafter"/>
</dbReference>
<feature type="compositionally biased region" description="Basic and acidic residues" evidence="1">
    <location>
        <begin position="186"/>
        <end position="208"/>
    </location>
</feature>
<keyword evidence="3" id="KW-1185">Reference proteome</keyword>
<sequence>MTDFATPFAAALVTADTGKKFVQKPEKPDQAEFEKKLKAAQEDHDRVRQKLSEVKAKLDLAQAPGKNPLQNELKKRLFELRDKQSAKKNDRGKIEEEIKATDASLKAKIKELNAKKGKIPYKTPEELDNVIKNLEKSVERGDMKLVDERKAQFEISILQKQRKNFRTLDAEQKAIDEGKQKLEDLKAKKKDTDVQKLSDEYEETKEQLEAIQAEQDEA</sequence>
<accession>A0A3N4JUU4</accession>
<dbReference type="OrthoDB" id="2195113at2759"/>
<protein>
    <submittedName>
        <fullName evidence="2">Uncharacterized protein</fullName>
    </submittedName>
</protein>
<name>A0A3N4JUU4_9PEZI</name>
<dbReference type="GO" id="GO:0008298">
    <property type="term" value="P:intracellular mRNA localization"/>
    <property type="evidence" value="ECO:0007669"/>
    <property type="project" value="TreeGrafter"/>
</dbReference>
<dbReference type="GO" id="GO:0042175">
    <property type="term" value="C:nuclear outer membrane-endoplasmic reticulum membrane network"/>
    <property type="evidence" value="ECO:0007669"/>
    <property type="project" value="TreeGrafter"/>
</dbReference>
<dbReference type="InterPro" id="IPR039604">
    <property type="entry name" value="Bfr1"/>
</dbReference>
<evidence type="ECO:0000313" key="3">
    <source>
        <dbReference type="Proteomes" id="UP000276215"/>
    </source>
</evidence>
<dbReference type="PANTHER" id="PTHR31027">
    <property type="entry name" value="NUCLEAR SEGREGATION PROTEIN BFR1"/>
    <property type="match status" value="1"/>
</dbReference>
<dbReference type="AlphaFoldDB" id="A0A3N4JUU4"/>
<proteinExistence type="predicted"/>
<evidence type="ECO:0000313" key="2">
    <source>
        <dbReference type="EMBL" id="RPB02100.1"/>
    </source>
</evidence>
<dbReference type="PANTHER" id="PTHR31027:SF2">
    <property type="entry name" value="LEBERCILIN DOMAIN-CONTAINING PROTEIN"/>
    <property type="match status" value="1"/>
</dbReference>
<evidence type="ECO:0000256" key="1">
    <source>
        <dbReference type="SAM" id="MobiDB-lite"/>
    </source>
</evidence>